<protein>
    <submittedName>
        <fullName evidence="7">Type-1 fimbrial protein, A chain</fullName>
    </submittedName>
</protein>
<feature type="domain" description="Fimbrial-type adhesion" evidence="6">
    <location>
        <begin position="31"/>
        <end position="177"/>
    </location>
</feature>
<dbReference type="InterPro" id="IPR050263">
    <property type="entry name" value="Bact_Fimbrial_Adh_Pro"/>
</dbReference>
<dbReference type="GO" id="GO:0009289">
    <property type="term" value="C:pilus"/>
    <property type="evidence" value="ECO:0007669"/>
    <property type="project" value="UniProtKB-SubCell"/>
</dbReference>
<proteinExistence type="inferred from homology"/>
<dbReference type="InterPro" id="IPR000259">
    <property type="entry name" value="Adhesion_dom_fimbrial"/>
</dbReference>
<dbReference type="AlphaFoldDB" id="A0A6N3G5E5"/>
<organism evidence="7">
    <name type="scientific">Enterobacter agglomerans</name>
    <name type="common">Erwinia herbicola</name>
    <name type="synonym">Pantoea agglomerans</name>
    <dbReference type="NCBI Taxonomy" id="549"/>
    <lineage>
        <taxon>Bacteria</taxon>
        <taxon>Pseudomonadati</taxon>
        <taxon>Pseudomonadota</taxon>
        <taxon>Gammaproteobacteria</taxon>
        <taxon>Enterobacterales</taxon>
        <taxon>Erwiniaceae</taxon>
        <taxon>Pantoea</taxon>
        <taxon>Pantoea agglomerans group</taxon>
    </lineage>
</organism>
<accession>A0A6N3G5E5</accession>
<evidence type="ECO:0000256" key="5">
    <source>
        <dbReference type="SAM" id="SignalP"/>
    </source>
</evidence>
<keyword evidence="3 5" id="KW-0732">Signal</keyword>
<dbReference type="GO" id="GO:0043709">
    <property type="term" value="P:cell adhesion involved in single-species biofilm formation"/>
    <property type="evidence" value="ECO:0007669"/>
    <property type="project" value="TreeGrafter"/>
</dbReference>
<dbReference type="Gene3D" id="2.60.40.1090">
    <property type="entry name" value="Fimbrial-type adhesion domain"/>
    <property type="match status" value="1"/>
</dbReference>
<dbReference type="Pfam" id="PF00419">
    <property type="entry name" value="Fimbrial"/>
    <property type="match status" value="1"/>
</dbReference>
<gene>
    <name evidence="7" type="primary">fimA_1</name>
    <name evidence="7" type="ORF">PALFYP105_00132</name>
</gene>
<name>A0A6N3G5E5_ENTAG</name>
<dbReference type="PANTHER" id="PTHR33420:SF3">
    <property type="entry name" value="FIMBRIAL SUBUNIT ELFA"/>
    <property type="match status" value="1"/>
</dbReference>
<evidence type="ECO:0000256" key="4">
    <source>
        <dbReference type="ARBA" id="ARBA00023263"/>
    </source>
</evidence>
<evidence type="ECO:0000313" key="7">
    <source>
        <dbReference type="EMBL" id="VYU59331.1"/>
    </source>
</evidence>
<evidence type="ECO:0000256" key="3">
    <source>
        <dbReference type="ARBA" id="ARBA00022729"/>
    </source>
</evidence>
<dbReference type="EMBL" id="CACRUS010000028">
    <property type="protein sequence ID" value="VYU59331.1"/>
    <property type="molecule type" value="Genomic_DNA"/>
</dbReference>
<dbReference type="InterPro" id="IPR008966">
    <property type="entry name" value="Adhesion_dom_sf"/>
</dbReference>
<comment type="subcellular location">
    <subcellularLocation>
        <location evidence="1">Fimbrium</location>
    </subcellularLocation>
</comment>
<evidence type="ECO:0000259" key="6">
    <source>
        <dbReference type="Pfam" id="PF00419"/>
    </source>
</evidence>
<dbReference type="PANTHER" id="PTHR33420">
    <property type="entry name" value="FIMBRIAL SUBUNIT ELFA-RELATED"/>
    <property type="match status" value="1"/>
</dbReference>
<sequence length="178" mass="18475">MIMKKNIILAMVAAGSALMMGNAFAAAGTVNFNGNILDSACDVAVASQNQVVVLGDYYKTEFPTTGSRTAATKFNIILKNCPVTVTSAKVRFDGTPDMTNTDLLAIDTSVAGAATGVAINLMTADKADLPLHSSNSYNYSLSSSADNTLDFYAQYISTAAAVTSGPANSVANFSVVYN</sequence>
<feature type="signal peptide" evidence="5">
    <location>
        <begin position="1"/>
        <end position="25"/>
    </location>
</feature>
<evidence type="ECO:0000256" key="2">
    <source>
        <dbReference type="ARBA" id="ARBA00006671"/>
    </source>
</evidence>
<feature type="chain" id="PRO_5027016875" evidence="5">
    <location>
        <begin position="26"/>
        <end position="178"/>
    </location>
</feature>
<keyword evidence="4" id="KW-0281">Fimbrium</keyword>
<evidence type="ECO:0000256" key="1">
    <source>
        <dbReference type="ARBA" id="ARBA00004561"/>
    </source>
</evidence>
<dbReference type="SUPFAM" id="SSF49401">
    <property type="entry name" value="Bacterial adhesins"/>
    <property type="match status" value="1"/>
</dbReference>
<reference evidence="7" key="1">
    <citation type="submission" date="2019-11" db="EMBL/GenBank/DDBJ databases">
        <authorList>
            <person name="Feng L."/>
        </authorList>
    </citation>
    <scope>NUCLEOTIDE SEQUENCE</scope>
    <source>
        <strain evidence="7">PagglomeransLFYP105</strain>
    </source>
</reference>
<comment type="similarity">
    <text evidence="2">Belongs to the fimbrial protein family.</text>
</comment>
<dbReference type="InterPro" id="IPR036937">
    <property type="entry name" value="Adhesion_dom_fimbrial_sf"/>
</dbReference>